<feature type="compositionally biased region" description="Polar residues" evidence="1">
    <location>
        <begin position="1"/>
        <end position="11"/>
    </location>
</feature>
<name>A0A8T3ANH3_DENNO</name>
<dbReference type="EMBL" id="JAGYWB010000015">
    <property type="protein sequence ID" value="KAI0497929.1"/>
    <property type="molecule type" value="Genomic_DNA"/>
</dbReference>
<comment type="caution">
    <text evidence="2">The sequence shown here is derived from an EMBL/GenBank/DDBJ whole genome shotgun (WGS) entry which is preliminary data.</text>
</comment>
<reference evidence="2" key="1">
    <citation type="journal article" date="2022" name="Front. Genet.">
        <title>Chromosome-Scale Assembly of the Dendrobium nobile Genome Provides Insights Into the Molecular Mechanism of the Biosynthesis of the Medicinal Active Ingredient of Dendrobium.</title>
        <authorList>
            <person name="Xu Q."/>
            <person name="Niu S.-C."/>
            <person name="Li K.-L."/>
            <person name="Zheng P.-J."/>
            <person name="Zhang X.-J."/>
            <person name="Jia Y."/>
            <person name="Liu Y."/>
            <person name="Niu Y.-X."/>
            <person name="Yu L.-H."/>
            <person name="Chen D.-F."/>
            <person name="Zhang G.-Q."/>
        </authorList>
    </citation>
    <scope>NUCLEOTIDE SEQUENCE</scope>
    <source>
        <tissue evidence="2">Leaf</tissue>
    </source>
</reference>
<sequence length="102" mass="11347">MLTANTVGSTKFDSEPKLIRSSIGPDQSSPAPPGLYWTYAIIREPARITVPEREREKKGEEAVVENAGDFDVGRCVAWTWHPDVLQCPPQAPLHEAYFLPDP</sequence>
<evidence type="ECO:0000313" key="2">
    <source>
        <dbReference type="EMBL" id="KAI0497929.1"/>
    </source>
</evidence>
<accession>A0A8T3ANH3</accession>
<keyword evidence="3" id="KW-1185">Reference proteome</keyword>
<protein>
    <submittedName>
        <fullName evidence="2">Uncharacterized protein</fullName>
    </submittedName>
</protein>
<dbReference type="AlphaFoldDB" id="A0A8T3ANH3"/>
<dbReference type="Proteomes" id="UP000829196">
    <property type="component" value="Unassembled WGS sequence"/>
</dbReference>
<feature type="region of interest" description="Disordered" evidence="1">
    <location>
        <begin position="1"/>
        <end position="33"/>
    </location>
</feature>
<gene>
    <name evidence="2" type="ORF">KFK09_021167</name>
</gene>
<evidence type="ECO:0000313" key="3">
    <source>
        <dbReference type="Proteomes" id="UP000829196"/>
    </source>
</evidence>
<evidence type="ECO:0000256" key="1">
    <source>
        <dbReference type="SAM" id="MobiDB-lite"/>
    </source>
</evidence>
<organism evidence="2 3">
    <name type="scientific">Dendrobium nobile</name>
    <name type="common">Orchid</name>
    <dbReference type="NCBI Taxonomy" id="94219"/>
    <lineage>
        <taxon>Eukaryota</taxon>
        <taxon>Viridiplantae</taxon>
        <taxon>Streptophyta</taxon>
        <taxon>Embryophyta</taxon>
        <taxon>Tracheophyta</taxon>
        <taxon>Spermatophyta</taxon>
        <taxon>Magnoliopsida</taxon>
        <taxon>Liliopsida</taxon>
        <taxon>Asparagales</taxon>
        <taxon>Orchidaceae</taxon>
        <taxon>Epidendroideae</taxon>
        <taxon>Malaxideae</taxon>
        <taxon>Dendrobiinae</taxon>
        <taxon>Dendrobium</taxon>
    </lineage>
</organism>
<proteinExistence type="predicted"/>